<organism evidence="3 4">
    <name type="scientific">Glycomyces niveus</name>
    <dbReference type="NCBI Taxonomy" id="2820287"/>
    <lineage>
        <taxon>Bacteria</taxon>
        <taxon>Bacillati</taxon>
        <taxon>Actinomycetota</taxon>
        <taxon>Actinomycetes</taxon>
        <taxon>Glycomycetales</taxon>
        <taxon>Glycomycetaceae</taxon>
        <taxon>Glycomyces</taxon>
    </lineage>
</organism>
<sequence length="66" mass="6742">MVELVLAGVIVATVGAAALMTGVRDARRRRAERLAAAADRERRGEPIPGGWPGSGGAGAPPVAPRR</sequence>
<protein>
    <recommendedName>
        <fullName evidence="5">Histidine kinase</fullName>
    </recommendedName>
</protein>
<keyword evidence="2" id="KW-1133">Transmembrane helix</keyword>
<keyword evidence="4" id="KW-1185">Reference proteome</keyword>
<keyword evidence="2" id="KW-0472">Membrane</keyword>
<evidence type="ECO:0000256" key="1">
    <source>
        <dbReference type="SAM" id="MobiDB-lite"/>
    </source>
</evidence>
<proteinExistence type="predicted"/>
<feature type="region of interest" description="Disordered" evidence="1">
    <location>
        <begin position="34"/>
        <end position="66"/>
    </location>
</feature>
<evidence type="ECO:0000313" key="4">
    <source>
        <dbReference type="Proteomes" id="UP000681341"/>
    </source>
</evidence>
<name>A0ABS3U3F3_9ACTN</name>
<feature type="transmembrane region" description="Helical" evidence="2">
    <location>
        <begin position="6"/>
        <end position="23"/>
    </location>
</feature>
<dbReference type="RefSeq" id="WP_208496230.1">
    <property type="nucleotide sequence ID" value="NZ_JAGFNP010000005.1"/>
</dbReference>
<comment type="caution">
    <text evidence="3">The sequence shown here is derived from an EMBL/GenBank/DDBJ whole genome shotgun (WGS) entry which is preliminary data.</text>
</comment>
<keyword evidence="2" id="KW-0812">Transmembrane</keyword>
<evidence type="ECO:0000313" key="3">
    <source>
        <dbReference type="EMBL" id="MBO3733309.1"/>
    </source>
</evidence>
<accession>A0ABS3U3F3</accession>
<evidence type="ECO:0008006" key="5">
    <source>
        <dbReference type="Google" id="ProtNLM"/>
    </source>
</evidence>
<evidence type="ECO:0000256" key="2">
    <source>
        <dbReference type="SAM" id="Phobius"/>
    </source>
</evidence>
<reference evidence="3 4" key="1">
    <citation type="submission" date="2021-03" db="EMBL/GenBank/DDBJ databases">
        <title>Glycomyces sp. nov., a novel actinomycete isolated from soil.</title>
        <authorList>
            <person name="Yang X."/>
            <person name="Xu X."/>
        </authorList>
    </citation>
    <scope>NUCLEOTIDE SEQUENCE [LARGE SCALE GENOMIC DNA]</scope>
    <source>
        <strain evidence="3 4">NEAU-S30</strain>
    </source>
</reference>
<gene>
    <name evidence="3" type="ORF">J5V16_10785</name>
</gene>
<dbReference type="Proteomes" id="UP000681341">
    <property type="component" value="Unassembled WGS sequence"/>
</dbReference>
<dbReference type="EMBL" id="JAGFNP010000005">
    <property type="protein sequence ID" value="MBO3733309.1"/>
    <property type="molecule type" value="Genomic_DNA"/>
</dbReference>